<proteinExistence type="predicted"/>
<accession>A0A4Q2DJG3</accession>
<evidence type="ECO:0008006" key="4">
    <source>
        <dbReference type="Google" id="ProtNLM"/>
    </source>
</evidence>
<keyword evidence="3" id="KW-1185">Reference proteome</keyword>
<dbReference type="Pfam" id="PF13181">
    <property type="entry name" value="TPR_8"/>
    <property type="match status" value="1"/>
</dbReference>
<dbReference type="EMBL" id="SDEE01000212">
    <property type="protein sequence ID" value="RXW19251.1"/>
    <property type="molecule type" value="Genomic_DNA"/>
</dbReference>
<evidence type="ECO:0000313" key="3">
    <source>
        <dbReference type="Proteomes" id="UP000290288"/>
    </source>
</evidence>
<dbReference type="Gene3D" id="1.25.40.10">
    <property type="entry name" value="Tetratricopeptide repeat domain"/>
    <property type="match status" value="1"/>
</dbReference>
<comment type="caution">
    <text evidence="2">The sequence shown here is derived from an EMBL/GenBank/DDBJ whole genome shotgun (WGS) entry which is preliminary data.</text>
</comment>
<dbReference type="AlphaFoldDB" id="A0A4Q2DJG3"/>
<protein>
    <recommendedName>
        <fullName evidence="4">TPR-like protein</fullName>
    </recommendedName>
</protein>
<dbReference type="Proteomes" id="UP000290288">
    <property type="component" value="Unassembled WGS sequence"/>
</dbReference>
<name>A0A4Q2DJG3_9AGAR</name>
<feature type="compositionally biased region" description="Basic residues" evidence="1">
    <location>
        <begin position="784"/>
        <end position="793"/>
    </location>
</feature>
<dbReference type="SUPFAM" id="SSF81901">
    <property type="entry name" value="HCP-like"/>
    <property type="match status" value="1"/>
</dbReference>
<organism evidence="2 3">
    <name type="scientific">Candolleomyces aberdarensis</name>
    <dbReference type="NCBI Taxonomy" id="2316362"/>
    <lineage>
        <taxon>Eukaryota</taxon>
        <taxon>Fungi</taxon>
        <taxon>Dikarya</taxon>
        <taxon>Basidiomycota</taxon>
        <taxon>Agaricomycotina</taxon>
        <taxon>Agaricomycetes</taxon>
        <taxon>Agaricomycetidae</taxon>
        <taxon>Agaricales</taxon>
        <taxon>Agaricineae</taxon>
        <taxon>Psathyrellaceae</taxon>
        <taxon>Candolleomyces</taxon>
    </lineage>
</organism>
<gene>
    <name evidence="2" type="ORF">EST38_g6593</name>
</gene>
<reference evidence="2 3" key="1">
    <citation type="submission" date="2019-01" db="EMBL/GenBank/DDBJ databases">
        <title>Draft genome sequence of Psathyrella aberdarensis IHI B618.</title>
        <authorList>
            <person name="Buettner E."/>
            <person name="Kellner H."/>
        </authorList>
    </citation>
    <scope>NUCLEOTIDE SEQUENCE [LARGE SCALE GENOMIC DNA]</scope>
    <source>
        <strain evidence="2 3">IHI B618</strain>
    </source>
</reference>
<dbReference type="InterPro" id="IPR011990">
    <property type="entry name" value="TPR-like_helical_dom_sf"/>
</dbReference>
<sequence length="803" mass="90915">MKLKCMAYPLAKPGTIRIGDIGVFTANGTFMKHFNICEPSEMPPYFIPMSSPLRPEDVSTFHDFDQHTYLTTEAISHREEFSSGNIGARFTTSAAEGAILALPTGAFRTELRELSKFRDFVAANTENWTRYWRGMMLEEPELRLITGQLSAQYWGIATFSGNTDRNLTLTFNQTGVETSSRYTWTAPSSVKTSVFGKIRFSRPPDTVAVMAYTISPRDGVVTTAGKLAGKSPADGEMPCREVGPSPHHICDSMNDRLLKMTKGKIAVSHDRDWVAVLTESDKALPNEAELIKRIFAANELCHEEGVTFLRWKPKRTEAATPADLLKDIDKLRDTLDEVGESDLAKRADILHSITENILTYLRISKNRDPRDSNFLLSIAVGNVTEEVKIMNDLRQQRASTMHLFASTMWARFMTGGDVRFMDQAVSYFQKALSIDNRHEASMFELATALWMRFTRYNQLQDLNEVVMLYRALLFNRSPNNPNVVEWLNGIGLALWERYKRTKAMSDMDHAISYLRRASVSYPAPCDPFTLSNLGNILMAKARAFKDTSESDEAIACYRKALNNVTPLHPNRSAFLSNLGDALCYRYERRFVIADLNEAIRCYERAIELPAPHHRDRVASLKLCADKLHLRWNRTADVEDLEMAVKHYQEAKRHAHPQHPKYASVAEALILAQRDLENCMRHRSDYASPPPSSQPSPVLEHSPVPMLRPTSWSTTPPHPVAATTPYRTMPKYRIVSRSHTMKPYSRPRRDSSASESESGTVHGFHHHRPKSPAPKSPLSNFNRTSQHHPKRHHTMPGMPTGLPL</sequence>
<evidence type="ECO:0000313" key="2">
    <source>
        <dbReference type="EMBL" id="RXW19251.1"/>
    </source>
</evidence>
<feature type="region of interest" description="Disordered" evidence="1">
    <location>
        <begin position="681"/>
        <end position="803"/>
    </location>
</feature>
<evidence type="ECO:0000256" key="1">
    <source>
        <dbReference type="SAM" id="MobiDB-lite"/>
    </source>
</evidence>
<dbReference type="OrthoDB" id="3030604at2759"/>
<dbReference type="InterPro" id="IPR019734">
    <property type="entry name" value="TPR_rpt"/>
</dbReference>
<dbReference type="STRING" id="2316362.A0A4Q2DJG3"/>